<sequence length="311" mass="35457">MSEQDLFLKFIKKRIKDEGISGPSMLVTLFGDVISQHGHWIWLGSLIEAMAKLGFSERLVRTSVFRLVKNDWLTTKKVGRRSYYALSDSARLHHEKAAKRIYATQFPQVNTWTLLMPVAVPEGKKEPLKKQLQWLGFSLLASGVYAHIEVDKQSLDETLMELGLRGAVIVWSCKVDGPYSREVLLNTVTESWQLAEVANNYQELLDAYRPILRKVSSGEMPDNETCFLLRVLLIHEYRRVVLNDKPLPEDMLPSGWEGAEAKELAGKLYSELALPSLAYIKDSLENAQGYLPHVSEGFWQRFYLSKDIAQP</sequence>
<feature type="domain" description="Transcriptional repressor PaaX-like N-terminal" evidence="1">
    <location>
        <begin position="24"/>
        <end position="89"/>
    </location>
</feature>
<dbReference type="Gene3D" id="1.20.58.1460">
    <property type="match status" value="1"/>
</dbReference>
<dbReference type="RefSeq" id="WP_249248086.1">
    <property type="nucleotide sequence ID" value="NZ_JAKIKT010000002.1"/>
</dbReference>
<evidence type="ECO:0000313" key="3">
    <source>
        <dbReference type="EMBL" id="MCL2913273.1"/>
    </source>
</evidence>
<gene>
    <name evidence="3" type="ORF">L2725_05665</name>
</gene>
<evidence type="ECO:0000313" key="4">
    <source>
        <dbReference type="Proteomes" id="UP001202831"/>
    </source>
</evidence>
<organism evidence="3 4">
    <name type="scientific">Shewanella corallii</name>
    <dbReference type="NCBI Taxonomy" id="560080"/>
    <lineage>
        <taxon>Bacteria</taxon>
        <taxon>Pseudomonadati</taxon>
        <taxon>Pseudomonadota</taxon>
        <taxon>Gammaproteobacteria</taxon>
        <taxon>Alteromonadales</taxon>
        <taxon>Shewanellaceae</taxon>
        <taxon>Shewanella</taxon>
    </lineage>
</organism>
<evidence type="ECO:0000259" key="2">
    <source>
        <dbReference type="Pfam" id="PF08223"/>
    </source>
</evidence>
<evidence type="ECO:0008006" key="5">
    <source>
        <dbReference type="Google" id="ProtNLM"/>
    </source>
</evidence>
<name>A0ABT0N484_9GAMM</name>
<dbReference type="Gene3D" id="1.10.10.10">
    <property type="entry name" value="Winged helix-like DNA-binding domain superfamily/Winged helix DNA-binding domain"/>
    <property type="match status" value="1"/>
</dbReference>
<dbReference type="Pfam" id="PF08223">
    <property type="entry name" value="PaaX_C"/>
    <property type="match status" value="1"/>
</dbReference>
<feature type="domain" description="Transcriptional repressor PaaX-like C-terminal" evidence="2">
    <location>
        <begin position="192"/>
        <end position="280"/>
    </location>
</feature>
<proteinExistence type="predicted"/>
<dbReference type="InterPro" id="IPR011965">
    <property type="entry name" value="PaaX_trns_reg"/>
</dbReference>
<keyword evidence="4" id="KW-1185">Reference proteome</keyword>
<dbReference type="InterPro" id="IPR012906">
    <property type="entry name" value="PaaX-like_N"/>
</dbReference>
<evidence type="ECO:0000259" key="1">
    <source>
        <dbReference type="Pfam" id="PF07848"/>
    </source>
</evidence>
<dbReference type="PIRSF" id="PIRSF020623">
    <property type="entry name" value="PaaX"/>
    <property type="match status" value="1"/>
</dbReference>
<dbReference type="Pfam" id="PF07848">
    <property type="entry name" value="PaaX"/>
    <property type="match status" value="1"/>
</dbReference>
<reference evidence="3 4" key="1">
    <citation type="submission" date="2022-01" db="EMBL/GenBank/DDBJ databases">
        <title>Whole genome-based taxonomy of the Shewanellaceae.</title>
        <authorList>
            <person name="Martin-Rodriguez A.J."/>
        </authorList>
    </citation>
    <scope>NUCLEOTIDE SEQUENCE [LARGE SCALE GENOMIC DNA]</scope>
    <source>
        <strain evidence="3 4">DSM 21332</strain>
    </source>
</reference>
<dbReference type="Proteomes" id="UP001202831">
    <property type="component" value="Unassembled WGS sequence"/>
</dbReference>
<dbReference type="PANTHER" id="PTHR30319">
    <property type="entry name" value="PHENYLACETIC ACID REGULATOR-RELATED TRANSCRIPTIONAL REPRESSOR"/>
    <property type="match status" value="1"/>
</dbReference>
<dbReference type="InterPro" id="IPR013225">
    <property type="entry name" value="PaaX_C"/>
</dbReference>
<dbReference type="InterPro" id="IPR036388">
    <property type="entry name" value="WH-like_DNA-bd_sf"/>
</dbReference>
<dbReference type="EMBL" id="JAKIKT010000002">
    <property type="protein sequence ID" value="MCL2913273.1"/>
    <property type="molecule type" value="Genomic_DNA"/>
</dbReference>
<comment type="caution">
    <text evidence="3">The sequence shown here is derived from an EMBL/GenBank/DDBJ whole genome shotgun (WGS) entry which is preliminary data.</text>
</comment>
<protein>
    <recommendedName>
        <fullName evidence="5">Phenylacetic acid degradation operon negative regulatory protein PaaX</fullName>
    </recommendedName>
</protein>
<accession>A0ABT0N484</accession>
<dbReference type="PANTHER" id="PTHR30319:SF1">
    <property type="entry name" value="TRANSCRIPTIONAL REPRESSOR PAAX"/>
    <property type="match status" value="1"/>
</dbReference>